<name>A0A974NHF8_9GAMM</name>
<evidence type="ECO:0000256" key="4">
    <source>
        <dbReference type="ARBA" id="ARBA00037981"/>
    </source>
</evidence>
<dbReference type="KEGG" id="eaz:JHT90_05520"/>
<dbReference type="Gene3D" id="3.40.50.360">
    <property type="match status" value="1"/>
</dbReference>
<organism evidence="6 7">
    <name type="scientific">Entomomonas asaccharolytica</name>
    <dbReference type="NCBI Taxonomy" id="2785331"/>
    <lineage>
        <taxon>Bacteria</taxon>
        <taxon>Pseudomonadati</taxon>
        <taxon>Pseudomonadota</taxon>
        <taxon>Gammaproteobacteria</taxon>
        <taxon>Pseudomonadales</taxon>
        <taxon>Pseudomonadaceae</taxon>
        <taxon>Entomomonas</taxon>
    </lineage>
</organism>
<dbReference type="Pfam" id="PF02525">
    <property type="entry name" value="Flavodoxin_2"/>
    <property type="match status" value="1"/>
</dbReference>
<evidence type="ECO:0000256" key="1">
    <source>
        <dbReference type="ARBA" id="ARBA00001974"/>
    </source>
</evidence>
<evidence type="ECO:0000313" key="7">
    <source>
        <dbReference type="Proteomes" id="UP000595278"/>
    </source>
</evidence>
<accession>A0A974NHF8</accession>
<dbReference type="SUPFAM" id="SSF52218">
    <property type="entry name" value="Flavoproteins"/>
    <property type="match status" value="1"/>
</dbReference>
<protein>
    <submittedName>
        <fullName evidence="6">NAD(P)H-dependent oxidoreductase</fullName>
    </submittedName>
</protein>
<dbReference type="GO" id="GO:0016655">
    <property type="term" value="F:oxidoreductase activity, acting on NAD(P)H, quinone or similar compound as acceptor"/>
    <property type="evidence" value="ECO:0007669"/>
    <property type="project" value="UniProtKB-ARBA"/>
</dbReference>
<dbReference type="InterPro" id="IPR003680">
    <property type="entry name" value="Flavodoxin_fold"/>
</dbReference>
<reference evidence="6 7" key="1">
    <citation type="submission" date="2021-01" db="EMBL/GenBank/DDBJ databases">
        <title>Entomomonas sp. F2A isolated from a house cricket (Acheta domesticus).</title>
        <authorList>
            <person name="Spergser J."/>
            <person name="Busse H.-J."/>
        </authorList>
    </citation>
    <scope>NUCLEOTIDE SEQUENCE [LARGE SCALE GENOMIC DNA]</scope>
    <source>
        <strain evidence="6 7">F2A</strain>
    </source>
</reference>
<dbReference type="AlphaFoldDB" id="A0A974NHF8"/>
<keyword evidence="3" id="KW-0274">FAD</keyword>
<evidence type="ECO:0000256" key="2">
    <source>
        <dbReference type="ARBA" id="ARBA00022630"/>
    </source>
</evidence>
<evidence type="ECO:0000259" key="5">
    <source>
        <dbReference type="Pfam" id="PF02525"/>
    </source>
</evidence>
<feature type="domain" description="Flavodoxin-like fold" evidence="5">
    <location>
        <begin position="1"/>
        <end position="187"/>
    </location>
</feature>
<keyword evidence="2" id="KW-0285">Flavoprotein</keyword>
<proteinExistence type="inferred from homology"/>
<dbReference type="RefSeq" id="WP_201095040.1">
    <property type="nucleotide sequence ID" value="NZ_CP067393.1"/>
</dbReference>
<dbReference type="EMBL" id="CP067393">
    <property type="protein sequence ID" value="QQP86698.1"/>
    <property type="molecule type" value="Genomic_DNA"/>
</dbReference>
<gene>
    <name evidence="6" type="ORF">JHT90_05520</name>
</gene>
<keyword evidence="7" id="KW-1185">Reference proteome</keyword>
<comment type="cofactor">
    <cofactor evidence="1">
        <name>FAD</name>
        <dbReference type="ChEBI" id="CHEBI:57692"/>
    </cofactor>
</comment>
<dbReference type="InterPro" id="IPR052397">
    <property type="entry name" value="NADPH-QR_MdaB"/>
</dbReference>
<dbReference type="Proteomes" id="UP000595278">
    <property type="component" value="Chromosome"/>
</dbReference>
<evidence type="ECO:0000256" key="3">
    <source>
        <dbReference type="ARBA" id="ARBA00022827"/>
    </source>
</evidence>
<evidence type="ECO:0000313" key="6">
    <source>
        <dbReference type="EMBL" id="QQP86698.1"/>
    </source>
</evidence>
<dbReference type="PANTHER" id="PTHR46305:SF3">
    <property type="entry name" value="NADPH:QUINONE OXIDOREDUCTASE MDAB"/>
    <property type="match status" value="1"/>
</dbReference>
<sequence>MKVLLIDGAKAFASTRGKLNDTMCEIAKTTLIEFGHEIQETRVNDGYDVDAEVQKFLWAEMIIYQMPAWWMGPPWIVKKYMDEVFNAGNGIFYEDESNTPEELLKPYGKTGLLQGRYYMLSVTWNAPAETFSEYDHFFDGRGVDAVYLAFHKAHQFLGLKALPTFLAANVDKDPHIDQQIAAYKTRLSRVIWMMAKKNFNDL</sequence>
<dbReference type="PANTHER" id="PTHR46305">
    <property type="match status" value="1"/>
</dbReference>
<dbReference type="InterPro" id="IPR029039">
    <property type="entry name" value="Flavoprotein-like_sf"/>
</dbReference>
<comment type="similarity">
    <text evidence="4">Belongs to the oxidoreductase MdaB family.</text>
</comment>